<dbReference type="NCBIfam" id="NF002073">
    <property type="entry name" value="PRK00913.1-2"/>
    <property type="match status" value="1"/>
</dbReference>
<dbReference type="EC" id="3.4.11.1" evidence="8"/>
<dbReference type="EMBL" id="FNTV01000002">
    <property type="protein sequence ID" value="SEF13097.1"/>
    <property type="molecule type" value="Genomic_DNA"/>
</dbReference>
<keyword evidence="5 8" id="KW-0645">Protease</keyword>
<dbReference type="EC" id="3.4.11.10" evidence="8"/>
<feature type="domain" description="Cytosol aminopeptidase" evidence="9">
    <location>
        <begin position="341"/>
        <end position="348"/>
    </location>
</feature>
<evidence type="ECO:0000256" key="6">
    <source>
        <dbReference type="ARBA" id="ARBA00022801"/>
    </source>
</evidence>
<evidence type="ECO:0000256" key="3">
    <source>
        <dbReference type="ARBA" id="ARBA00009528"/>
    </source>
</evidence>
<protein>
    <recommendedName>
        <fullName evidence="8">Probable cytosol aminopeptidase</fullName>
        <ecNumber evidence="8">3.4.11.1</ecNumber>
    </recommendedName>
    <alternativeName>
        <fullName evidence="8">Leucine aminopeptidase</fullName>
        <shortName evidence="8">LAP</shortName>
        <ecNumber evidence="8">3.4.11.10</ecNumber>
    </alternativeName>
    <alternativeName>
        <fullName evidence="8">Leucyl aminopeptidase</fullName>
    </alternativeName>
</protein>
<feature type="binding site" evidence="8">
    <location>
        <position position="265"/>
    </location>
    <ligand>
        <name>Mn(2+)</name>
        <dbReference type="ChEBI" id="CHEBI:29035"/>
        <label>1</label>
    </ligand>
</feature>
<dbReference type="InterPro" id="IPR011356">
    <property type="entry name" value="Leucine_aapep/pepB"/>
</dbReference>
<dbReference type="PRINTS" id="PR00481">
    <property type="entry name" value="LAMNOPPTDASE"/>
</dbReference>
<dbReference type="Gene3D" id="3.40.630.10">
    <property type="entry name" value="Zn peptidases"/>
    <property type="match status" value="1"/>
</dbReference>
<feature type="binding site" evidence="8">
    <location>
        <position position="260"/>
    </location>
    <ligand>
        <name>Mn(2+)</name>
        <dbReference type="ChEBI" id="CHEBI:29035"/>
        <label>2</label>
    </ligand>
</feature>
<accession>A0A1H5PJA2</accession>
<dbReference type="Pfam" id="PF00883">
    <property type="entry name" value="Peptidase_M17"/>
    <property type="match status" value="1"/>
</dbReference>
<dbReference type="Proteomes" id="UP000182725">
    <property type="component" value="Unassembled WGS sequence"/>
</dbReference>
<dbReference type="InterPro" id="IPR008283">
    <property type="entry name" value="Peptidase_M17_N"/>
</dbReference>
<evidence type="ECO:0000313" key="11">
    <source>
        <dbReference type="Proteomes" id="UP000182725"/>
    </source>
</evidence>
<feature type="binding site" evidence="8">
    <location>
        <position position="345"/>
    </location>
    <ligand>
        <name>Mn(2+)</name>
        <dbReference type="ChEBI" id="CHEBI:29035"/>
        <label>1</label>
    </ligand>
</feature>
<dbReference type="AlphaFoldDB" id="A0A1H5PJA2"/>
<comment type="catalytic activity">
    <reaction evidence="2 8">
        <text>Release of an N-terminal amino acid, preferentially leucine, but not glutamic or aspartic acids.</text>
        <dbReference type="EC" id="3.4.11.10"/>
    </reaction>
</comment>
<dbReference type="InterPro" id="IPR043472">
    <property type="entry name" value="Macro_dom-like"/>
</dbReference>
<feature type="binding site" evidence="8">
    <location>
        <position position="345"/>
    </location>
    <ligand>
        <name>Mn(2+)</name>
        <dbReference type="ChEBI" id="CHEBI:29035"/>
        <label>2</label>
    </ligand>
</feature>
<dbReference type="PROSITE" id="PS00631">
    <property type="entry name" value="CYTOSOL_AP"/>
    <property type="match status" value="1"/>
</dbReference>
<gene>
    <name evidence="8" type="primary">pepA</name>
    <name evidence="10" type="ORF">SAMN04489740_4330</name>
</gene>
<dbReference type="GO" id="GO:0006508">
    <property type="term" value="P:proteolysis"/>
    <property type="evidence" value="ECO:0007669"/>
    <property type="project" value="UniProtKB-KW"/>
</dbReference>
<dbReference type="GO" id="GO:0070006">
    <property type="term" value="F:metalloaminopeptidase activity"/>
    <property type="evidence" value="ECO:0007669"/>
    <property type="project" value="InterPro"/>
</dbReference>
<name>A0A1H5PJA2_9MICC</name>
<dbReference type="PANTHER" id="PTHR11963:SF23">
    <property type="entry name" value="CYTOSOL AMINOPEPTIDASE"/>
    <property type="match status" value="1"/>
</dbReference>
<dbReference type="Pfam" id="PF02789">
    <property type="entry name" value="Peptidase_M17_N"/>
    <property type="match status" value="1"/>
</dbReference>
<evidence type="ECO:0000256" key="2">
    <source>
        <dbReference type="ARBA" id="ARBA00000967"/>
    </source>
</evidence>
<feature type="binding site" evidence="8">
    <location>
        <position position="284"/>
    </location>
    <ligand>
        <name>Mn(2+)</name>
        <dbReference type="ChEBI" id="CHEBI:29035"/>
        <label>2</label>
    </ligand>
</feature>
<evidence type="ECO:0000256" key="1">
    <source>
        <dbReference type="ARBA" id="ARBA00000135"/>
    </source>
</evidence>
<dbReference type="SUPFAM" id="SSF53187">
    <property type="entry name" value="Zn-dependent exopeptidases"/>
    <property type="match status" value="1"/>
</dbReference>
<sequence>MNSAASVIPSHATKFAVQVVTSVAPDVDAICVPVLTDGLVHEALGIDAATLSRAGFEAKIGAVLTLPKNPVTVVATGIGEASSLTVAGIRDAVAAFSVATGKAGRLAVHLEHVPDLNISDAAAAIVEGVLLARYHFDLRTTPAASVPVEKLVLIVEEAEVAAAQSGAERGRVTARAAMLARDLATAPAEMLTATRMAEVAVSLGEEFGFDVEVFDKEALVELGCGGLLGVNKGSAEPPRMVVMHYLPEGTPAGHLGLVGKGIMYDSGGISLKPGDLSHSQMKNDMTGAADILGAMTTLAALGCPAEITAYLMCTDNMPSGSAMQLGDVLVTRGGKTVEVLNTDAEGRLVMSDALVLAVEAGADAIVDIATLTGACLRTFGTEIAGLMGNNEDILAQVEAAAAATDEQVWRLPLPPRLRADLDSDIADIKNIGGVNAGAITAGLFLQEFVAGTPWAHIDIAGTAQAPAASRWIPRGPTAFGTRLLIELALRFRSPGQS</sequence>
<evidence type="ECO:0000256" key="4">
    <source>
        <dbReference type="ARBA" id="ARBA00022438"/>
    </source>
</evidence>
<keyword evidence="8" id="KW-0963">Cytoplasm</keyword>
<reference evidence="10 11" key="1">
    <citation type="submission" date="2016-10" db="EMBL/GenBank/DDBJ databases">
        <authorList>
            <person name="de Groot N.N."/>
        </authorList>
    </citation>
    <scope>NUCLEOTIDE SEQUENCE [LARGE SCALE GENOMIC DNA]</scope>
    <source>
        <strain evidence="10 11">DSM 22274</strain>
    </source>
</reference>
<feature type="active site" evidence="8">
    <location>
        <position position="347"/>
    </location>
</feature>
<evidence type="ECO:0000256" key="5">
    <source>
        <dbReference type="ARBA" id="ARBA00022670"/>
    </source>
</evidence>
<dbReference type="GO" id="GO:0030145">
    <property type="term" value="F:manganese ion binding"/>
    <property type="evidence" value="ECO:0007669"/>
    <property type="project" value="UniProtKB-UniRule"/>
</dbReference>
<comment type="subcellular location">
    <subcellularLocation>
        <location evidence="8">Cytoplasm</location>
    </subcellularLocation>
</comment>
<dbReference type="RefSeq" id="WP_074713871.1">
    <property type="nucleotide sequence ID" value="NZ_FNTV01000002.1"/>
</dbReference>
<comment type="function">
    <text evidence="7 8">Presumably involved in the processing and regular turnover of intracellular proteins. Catalyzes the removal of unsubstituted N-terminal amino acids from various peptides.</text>
</comment>
<keyword evidence="8" id="KW-0479">Metal-binding</keyword>
<comment type="cofactor">
    <cofactor evidence="8">
        <name>Mn(2+)</name>
        <dbReference type="ChEBI" id="CHEBI:29035"/>
    </cofactor>
    <text evidence="8">Binds 2 manganese ions per subunit.</text>
</comment>
<keyword evidence="4 8" id="KW-0031">Aminopeptidase</keyword>
<dbReference type="Gene3D" id="3.40.220.10">
    <property type="entry name" value="Leucine Aminopeptidase, subunit E, domain 1"/>
    <property type="match status" value="1"/>
</dbReference>
<evidence type="ECO:0000259" key="9">
    <source>
        <dbReference type="PROSITE" id="PS00631"/>
    </source>
</evidence>
<comment type="similarity">
    <text evidence="3 8">Belongs to the peptidase M17 family.</text>
</comment>
<feature type="active site" evidence="8">
    <location>
        <position position="272"/>
    </location>
</feature>
<proteinExistence type="inferred from homology"/>
<feature type="binding site" evidence="8">
    <location>
        <position position="343"/>
    </location>
    <ligand>
        <name>Mn(2+)</name>
        <dbReference type="ChEBI" id="CHEBI:29035"/>
        <label>1</label>
    </ligand>
</feature>
<dbReference type="InterPro" id="IPR023042">
    <property type="entry name" value="Peptidase_M17_leu_NH2_pept"/>
</dbReference>
<evidence type="ECO:0000256" key="7">
    <source>
        <dbReference type="ARBA" id="ARBA00049972"/>
    </source>
</evidence>
<keyword evidence="8" id="KW-0464">Manganese</keyword>
<dbReference type="CDD" id="cd00433">
    <property type="entry name" value="Peptidase_M17"/>
    <property type="match status" value="1"/>
</dbReference>
<organism evidence="10 11">
    <name type="scientific">Arthrobacter alpinus</name>
    <dbReference type="NCBI Taxonomy" id="656366"/>
    <lineage>
        <taxon>Bacteria</taxon>
        <taxon>Bacillati</taxon>
        <taxon>Actinomycetota</taxon>
        <taxon>Actinomycetes</taxon>
        <taxon>Micrococcales</taxon>
        <taxon>Micrococcaceae</taxon>
        <taxon>Arthrobacter</taxon>
    </lineage>
</organism>
<dbReference type="SUPFAM" id="SSF52949">
    <property type="entry name" value="Macro domain-like"/>
    <property type="match status" value="1"/>
</dbReference>
<dbReference type="PANTHER" id="PTHR11963">
    <property type="entry name" value="LEUCINE AMINOPEPTIDASE-RELATED"/>
    <property type="match status" value="1"/>
</dbReference>
<evidence type="ECO:0000313" key="10">
    <source>
        <dbReference type="EMBL" id="SEF13097.1"/>
    </source>
</evidence>
<dbReference type="GO" id="GO:0005737">
    <property type="term" value="C:cytoplasm"/>
    <property type="evidence" value="ECO:0007669"/>
    <property type="project" value="UniProtKB-SubCell"/>
</dbReference>
<feature type="binding site" evidence="8">
    <location>
        <position position="265"/>
    </location>
    <ligand>
        <name>Mn(2+)</name>
        <dbReference type="ChEBI" id="CHEBI:29035"/>
        <label>2</label>
    </ligand>
</feature>
<dbReference type="InterPro" id="IPR000819">
    <property type="entry name" value="Peptidase_M17_C"/>
</dbReference>
<evidence type="ECO:0000256" key="8">
    <source>
        <dbReference type="HAMAP-Rule" id="MF_00181"/>
    </source>
</evidence>
<dbReference type="HAMAP" id="MF_00181">
    <property type="entry name" value="Cytosol_peptidase_M17"/>
    <property type="match status" value="1"/>
</dbReference>
<keyword evidence="6 8" id="KW-0378">Hydrolase</keyword>
<comment type="catalytic activity">
    <reaction evidence="1 8">
        <text>Release of an N-terminal amino acid, Xaa-|-Yaa-, in which Xaa is preferably Leu, but may be other amino acids including Pro although not Arg or Lys, and Yaa may be Pro. Amino acid amides and methyl esters are also readily hydrolyzed, but rates on arylamides are exceedingly low.</text>
        <dbReference type="EC" id="3.4.11.1"/>
    </reaction>
</comment>